<feature type="compositionally biased region" description="Polar residues" evidence="1">
    <location>
        <begin position="32"/>
        <end position="48"/>
    </location>
</feature>
<reference evidence="2" key="1">
    <citation type="submission" date="2020-10" db="EMBL/GenBank/DDBJ databases">
        <title>High-Quality Genome Resource of Clonostachys rosea strain S41 by Oxford Nanopore Long-Read Sequencing.</title>
        <authorList>
            <person name="Wang H."/>
        </authorList>
    </citation>
    <scope>NUCLEOTIDE SEQUENCE</scope>
    <source>
        <strain evidence="2">S41</strain>
    </source>
</reference>
<feature type="region of interest" description="Disordered" evidence="1">
    <location>
        <begin position="94"/>
        <end position="127"/>
    </location>
</feature>
<dbReference type="EMBL" id="JADCTT010000008">
    <property type="protein sequence ID" value="KAF9748660.1"/>
    <property type="molecule type" value="Genomic_DNA"/>
</dbReference>
<accession>A0A8H7K7N3</accession>
<organism evidence="2 3">
    <name type="scientific">Bionectria ochroleuca</name>
    <name type="common">Gliocladium roseum</name>
    <dbReference type="NCBI Taxonomy" id="29856"/>
    <lineage>
        <taxon>Eukaryota</taxon>
        <taxon>Fungi</taxon>
        <taxon>Dikarya</taxon>
        <taxon>Ascomycota</taxon>
        <taxon>Pezizomycotina</taxon>
        <taxon>Sordariomycetes</taxon>
        <taxon>Hypocreomycetidae</taxon>
        <taxon>Hypocreales</taxon>
        <taxon>Bionectriaceae</taxon>
        <taxon>Clonostachys</taxon>
    </lineage>
</organism>
<dbReference type="Proteomes" id="UP000616885">
    <property type="component" value="Unassembled WGS sequence"/>
</dbReference>
<proteinExistence type="predicted"/>
<evidence type="ECO:0000313" key="2">
    <source>
        <dbReference type="EMBL" id="KAF9748660.1"/>
    </source>
</evidence>
<feature type="region of interest" description="Disordered" evidence="1">
    <location>
        <begin position="138"/>
        <end position="157"/>
    </location>
</feature>
<evidence type="ECO:0000313" key="3">
    <source>
        <dbReference type="Proteomes" id="UP000616885"/>
    </source>
</evidence>
<evidence type="ECO:0000256" key="1">
    <source>
        <dbReference type="SAM" id="MobiDB-lite"/>
    </source>
</evidence>
<protein>
    <submittedName>
        <fullName evidence="2">Uncharacterized protein</fullName>
    </submittedName>
</protein>
<feature type="region of interest" description="Disordered" evidence="1">
    <location>
        <begin position="1"/>
        <end position="49"/>
    </location>
</feature>
<feature type="compositionally biased region" description="Basic and acidic residues" evidence="1">
    <location>
        <begin position="138"/>
        <end position="147"/>
    </location>
</feature>
<gene>
    <name evidence="2" type="ORF">IM811_016455</name>
</gene>
<comment type="caution">
    <text evidence="2">The sequence shown here is derived from an EMBL/GenBank/DDBJ whole genome shotgun (WGS) entry which is preliminary data.</text>
</comment>
<dbReference type="AlphaFoldDB" id="A0A8H7K7N3"/>
<sequence length="172" mass="18913">MAADGESESESGAGMPENPLSSRSRAARHMVRSNSQLPRGHSTPNARQNHIPDILARLSHVERILNLDINESQHRGHRSRDAVADIAALRSLLAPGMHGSPRDRDPSGEMSLSPGENAPLYSHRDTQTHDDVMGSLSLRRDLSHPENPRLVPGGRTLSKRRSCGQFWNIKAI</sequence>
<name>A0A8H7K7N3_BIOOC</name>